<organism evidence="2">
    <name type="scientific">termite gut metagenome</name>
    <dbReference type="NCBI Taxonomy" id="433724"/>
    <lineage>
        <taxon>unclassified sequences</taxon>
        <taxon>metagenomes</taxon>
        <taxon>organismal metagenomes</taxon>
    </lineage>
</organism>
<keyword evidence="1" id="KW-1133">Transmembrane helix</keyword>
<dbReference type="PANTHER" id="PTHR35867">
    <property type="entry name" value="PROTEIN RSEC"/>
    <property type="match status" value="1"/>
</dbReference>
<evidence type="ECO:0000256" key="1">
    <source>
        <dbReference type="SAM" id="Phobius"/>
    </source>
</evidence>
<dbReference type="PANTHER" id="PTHR35867:SF1">
    <property type="entry name" value="PROTEIN RSEC"/>
    <property type="match status" value="1"/>
</dbReference>
<accession>A0A5J4SSQ5</accession>
<gene>
    <name evidence="2" type="ORF">EZS27_004133</name>
</gene>
<keyword evidence="1" id="KW-0472">Membrane</keyword>
<sequence>MASTIEHQGVVESINETSLRIKVIQTSACVSCSAKEYCSSTDNKEQIIEINKPENSDYQTGDKVTVMVAASVGMKAVCISFIVPFFILVVSLFVFMFATNKDELLSVIFSFILLIFYYIVVWTKRDMLKKELSFTVK</sequence>
<dbReference type="InterPro" id="IPR026268">
    <property type="entry name" value="RseC"/>
</dbReference>
<evidence type="ECO:0000313" key="2">
    <source>
        <dbReference type="EMBL" id="KAA6348441.1"/>
    </source>
</evidence>
<evidence type="ECO:0008006" key="3">
    <source>
        <dbReference type="Google" id="ProtNLM"/>
    </source>
</evidence>
<dbReference type="AlphaFoldDB" id="A0A5J4SSQ5"/>
<name>A0A5J4SSQ5_9ZZZZ</name>
<reference evidence="2" key="1">
    <citation type="submission" date="2019-03" db="EMBL/GenBank/DDBJ databases">
        <title>Single cell metagenomics reveals metabolic interactions within the superorganism composed of flagellate Streblomastix strix and complex community of Bacteroidetes bacteria on its surface.</title>
        <authorList>
            <person name="Treitli S.C."/>
            <person name="Kolisko M."/>
            <person name="Husnik F."/>
            <person name="Keeling P."/>
            <person name="Hampl V."/>
        </authorList>
    </citation>
    <scope>NUCLEOTIDE SEQUENCE</scope>
    <source>
        <strain evidence="2">STM</strain>
    </source>
</reference>
<dbReference type="PIRSF" id="PIRSF004923">
    <property type="entry name" value="RseC"/>
    <property type="match status" value="1"/>
</dbReference>
<dbReference type="InterPro" id="IPR007359">
    <property type="entry name" value="SigmaE_reg_RseC_MucC"/>
</dbReference>
<keyword evidence="1" id="KW-0812">Transmembrane</keyword>
<feature type="transmembrane region" description="Helical" evidence="1">
    <location>
        <begin position="104"/>
        <end position="123"/>
    </location>
</feature>
<proteinExistence type="predicted"/>
<feature type="transmembrane region" description="Helical" evidence="1">
    <location>
        <begin position="76"/>
        <end position="98"/>
    </location>
</feature>
<comment type="caution">
    <text evidence="2">The sequence shown here is derived from an EMBL/GenBank/DDBJ whole genome shotgun (WGS) entry which is preliminary data.</text>
</comment>
<protein>
    <recommendedName>
        <fullName evidence="3">SoxR reducing system protein RseC</fullName>
    </recommendedName>
</protein>
<dbReference type="EMBL" id="SNRY01000068">
    <property type="protein sequence ID" value="KAA6348441.1"/>
    <property type="molecule type" value="Genomic_DNA"/>
</dbReference>
<dbReference type="Pfam" id="PF04246">
    <property type="entry name" value="RseC_MucC"/>
    <property type="match status" value="1"/>
</dbReference>